<keyword evidence="3" id="KW-1185">Reference proteome</keyword>
<dbReference type="AlphaFoldDB" id="A0AAD8N5I8"/>
<feature type="compositionally biased region" description="Polar residues" evidence="1">
    <location>
        <begin position="206"/>
        <end position="216"/>
    </location>
</feature>
<feature type="region of interest" description="Disordered" evidence="1">
    <location>
        <begin position="1"/>
        <end position="36"/>
    </location>
</feature>
<name>A0AAD8N5I8_9APIA</name>
<accession>A0AAD8N5I8</accession>
<reference evidence="2" key="1">
    <citation type="submission" date="2023-02" db="EMBL/GenBank/DDBJ databases">
        <title>Genome of toxic invasive species Heracleum sosnowskyi carries increased number of genes despite the absence of recent whole-genome duplications.</title>
        <authorList>
            <person name="Schelkunov M."/>
            <person name="Shtratnikova V."/>
            <person name="Makarenko M."/>
            <person name="Klepikova A."/>
            <person name="Omelchenko D."/>
            <person name="Novikova G."/>
            <person name="Obukhova E."/>
            <person name="Bogdanov V."/>
            <person name="Penin A."/>
            <person name="Logacheva M."/>
        </authorList>
    </citation>
    <scope>NUCLEOTIDE SEQUENCE</scope>
    <source>
        <strain evidence="2">Hsosn_3</strain>
        <tissue evidence="2">Leaf</tissue>
    </source>
</reference>
<evidence type="ECO:0000256" key="1">
    <source>
        <dbReference type="SAM" id="MobiDB-lite"/>
    </source>
</evidence>
<feature type="region of interest" description="Disordered" evidence="1">
    <location>
        <begin position="180"/>
        <end position="216"/>
    </location>
</feature>
<dbReference type="EMBL" id="JAUIZM010000002">
    <property type="protein sequence ID" value="KAK1396782.1"/>
    <property type="molecule type" value="Genomic_DNA"/>
</dbReference>
<feature type="compositionally biased region" description="Polar residues" evidence="1">
    <location>
        <begin position="189"/>
        <end position="198"/>
    </location>
</feature>
<reference evidence="2" key="2">
    <citation type="submission" date="2023-05" db="EMBL/GenBank/DDBJ databases">
        <authorList>
            <person name="Schelkunov M.I."/>
        </authorList>
    </citation>
    <scope>NUCLEOTIDE SEQUENCE</scope>
    <source>
        <strain evidence="2">Hsosn_3</strain>
        <tissue evidence="2">Leaf</tissue>
    </source>
</reference>
<proteinExistence type="predicted"/>
<dbReference type="PANTHER" id="PTHR33356:SF16">
    <property type="entry name" value="G PATCH DOMAIN PROTEIN"/>
    <property type="match status" value="1"/>
</dbReference>
<sequence>MEEKINYEHGSSTESVFSGFGSSSGINTPAGSDLDSIESEEDDFMAELTRKMAENMLLEEDDNKVAPASSPVSDNTAKCYQNQQEKKAHFQHQPRNREYGYAHARRPGLLSAGQAGSGMRVVFLGSKNGSSGTGVFLPSQATNNNNINSPYDHQYRKKAVCSTVLVPERVLQTLKQHFEKRSNGDGGMQSHTQQNQRLQSHEDNNQDLQLPQEWTY</sequence>
<organism evidence="2 3">
    <name type="scientific">Heracleum sosnowskyi</name>
    <dbReference type="NCBI Taxonomy" id="360622"/>
    <lineage>
        <taxon>Eukaryota</taxon>
        <taxon>Viridiplantae</taxon>
        <taxon>Streptophyta</taxon>
        <taxon>Embryophyta</taxon>
        <taxon>Tracheophyta</taxon>
        <taxon>Spermatophyta</taxon>
        <taxon>Magnoliopsida</taxon>
        <taxon>eudicotyledons</taxon>
        <taxon>Gunneridae</taxon>
        <taxon>Pentapetalae</taxon>
        <taxon>asterids</taxon>
        <taxon>campanulids</taxon>
        <taxon>Apiales</taxon>
        <taxon>Apiaceae</taxon>
        <taxon>Apioideae</taxon>
        <taxon>apioid superclade</taxon>
        <taxon>Tordylieae</taxon>
        <taxon>Tordyliinae</taxon>
        <taxon>Heracleum</taxon>
    </lineage>
</organism>
<evidence type="ECO:0000313" key="3">
    <source>
        <dbReference type="Proteomes" id="UP001237642"/>
    </source>
</evidence>
<gene>
    <name evidence="2" type="ORF">POM88_006645</name>
</gene>
<comment type="caution">
    <text evidence="2">The sequence shown here is derived from an EMBL/GenBank/DDBJ whole genome shotgun (WGS) entry which is preliminary data.</text>
</comment>
<dbReference type="PANTHER" id="PTHR33356">
    <property type="entry name" value="TIP41-LIKE PROTEIN"/>
    <property type="match status" value="1"/>
</dbReference>
<protein>
    <submittedName>
        <fullName evidence="2">Uncharacterized protein</fullName>
    </submittedName>
</protein>
<dbReference type="Proteomes" id="UP001237642">
    <property type="component" value="Unassembled WGS sequence"/>
</dbReference>
<feature type="compositionally biased region" description="Low complexity" evidence="1">
    <location>
        <begin position="10"/>
        <end position="25"/>
    </location>
</feature>
<evidence type="ECO:0000313" key="2">
    <source>
        <dbReference type="EMBL" id="KAK1396782.1"/>
    </source>
</evidence>